<name>A0A926UVL4_9CYAN</name>
<dbReference type="GO" id="GO:0043023">
    <property type="term" value="F:ribosomal large subunit binding"/>
    <property type="evidence" value="ECO:0007669"/>
    <property type="project" value="TreeGrafter"/>
</dbReference>
<proteinExistence type="inferred from homology"/>
<keyword evidence="2" id="KW-0963">Cytoplasm</keyword>
<evidence type="ECO:0000256" key="1">
    <source>
        <dbReference type="ARBA" id="ARBA00010574"/>
    </source>
</evidence>
<dbReference type="EMBL" id="JACJPY010000033">
    <property type="protein sequence ID" value="MBD2150760.1"/>
    <property type="molecule type" value="Genomic_DNA"/>
</dbReference>
<comment type="function">
    <text evidence="2">Functions as a ribosomal silencing factor. Interacts with ribosomal protein uL14 (rplN), blocking formation of intersubunit bridge B8. Prevents association of the 30S and 50S ribosomal subunits and the formation of functional ribosomes, thus repressing translation.</text>
</comment>
<keyword evidence="2" id="KW-0678">Repressor</keyword>
<dbReference type="AlphaFoldDB" id="A0A926UVL4"/>
<dbReference type="Proteomes" id="UP000631421">
    <property type="component" value="Unassembled WGS sequence"/>
</dbReference>
<dbReference type="InterPro" id="IPR043519">
    <property type="entry name" value="NT_sf"/>
</dbReference>
<comment type="subunit">
    <text evidence="2">Interacts with ribosomal protein uL14 (rplN).</text>
</comment>
<dbReference type="GO" id="GO:0090071">
    <property type="term" value="P:negative regulation of ribosome biogenesis"/>
    <property type="evidence" value="ECO:0007669"/>
    <property type="project" value="UniProtKB-UniRule"/>
</dbReference>
<reference evidence="3" key="1">
    <citation type="journal article" date="2015" name="ISME J.">
        <title>Draft Genome Sequence of Streptomyces incarnatus NRRL8089, which Produces the Nucleoside Antibiotic Sinefungin.</title>
        <authorList>
            <person name="Oshima K."/>
            <person name="Hattori M."/>
            <person name="Shimizu H."/>
            <person name="Fukuda K."/>
            <person name="Nemoto M."/>
            <person name="Inagaki K."/>
            <person name="Tamura T."/>
        </authorList>
    </citation>
    <scope>NUCLEOTIDE SEQUENCE</scope>
    <source>
        <strain evidence="3">FACHB-1277</strain>
    </source>
</reference>
<accession>A0A926UVL4</accession>
<evidence type="ECO:0000313" key="3">
    <source>
        <dbReference type="EMBL" id="MBD2150760.1"/>
    </source>
</evidence>
<dbReference type="Gene3D" id="3.30.460.10">
    <property type="entry name" value="Beta Polymerase, domain 2"/>
    <property type="match status" value="1"/>
</dbReference>
<keyword evidence="4" id="KW-1185">Reference proteome</keyword>
<dbReference type="GO" id="GO:0017148">
    <property type="term" value="P:negative regulation of translation"/>
    <property type="evidence" value="ECO:0007669"/>
    <property type="project" value="UniProtKB-UniRule"/>
</dbReference>
<keyword evidence="2" id="KW-0810">Translation regulation</keyword>
<dbReference type="SUPFAM" id="SSF81301">
    <property type="entry name" value="Nucleotidyltransferase"/>
    <property type="match status" value="1"/>
</dbReference>
<dbReference type="RefSeq" id="WP_190351124.1">
    <property type="nucleotide sequence ID" value="NZ_JACJPY010000033.1"/>
</dbReference>
<dbReference type="PANTHER" id="PTHR21043:SF0">
    <property type="entry name" value="MITOCHONDRIAL ASSEMBLY OF RIBOSOMAL LARGE SUBUNIT PROTEIN 1"/>
    <property type="match status" value="1"/>
</dbReference>
<gene>
    <name evidence="2 3" type="primary">rsfS</name>
    <name evidence="3" type="ORF">H6F44_11605</name>
</gene>
<sequence>MTIAKDIPTNALETQSLSDRAHEESYQIAQAAIMAADDRKAENIVLLAIGDVSSLADYFVIVSGLSKTQVRAIANAVEDAVAEKMGRKPRNIAGLQDSTWVLLDYGDVIVHAMMDKEREYYGLEAFWGHAPKLEVVIPQV</sequence>
<comment type="subcellular location">
    <subcellularLocation>
        <location evidence="2">Cytoplasm</location>
    </subcellularLocation>
</comment>
<comment type="caution">
    <text evidence="3">The sequence shown here is derived from an EMBL/GenBank/DDBJ whole genome shotgun (WGS) entry which is preliminary data.</text>
</comment>
<dbReference type="Pfam" id="PF02410">
    <property type="entry name" value="RsfS"/>
    <property type="match status" value="1"/>
</dbReference>
<dbReference type="PANTHER" id="PTHR21043">
    <property type="entry name" value="IOJAP SUPERFAMILY ORTHOLOG"/>
    <property type="match status" value="1"/>
</dbReference>
<organism evidence="3 4">
    <name type="scientific">Pseudanabaena cinerea FACHB-1277</name>
    <dbReference type="NCBI Taxonomy" id="2949581"/>
    <lineage>
        <taxon>Bacteria</taxon>
        <taxon>Bacillati</taxon>
        <taxon>Cyanobacteriota</taxon>
        <taxon>Cyanophyceae</taxon>
        <taxon>Pseudanabaenales</taxon>
        <taxon>Pseudanabaenaceae</taxon>
        <taxon>Pseudanabaena</taxon>
        <taxon>Pseudanabaena cinerea</taxon>
    </lineage>
</organism>
<dbReference type="InterPro" id="IPR004394">
    <property type="entry name" value="Iojap/RsfS/C7orf30"/>
</dbReference>
<dbReference type="GO" id="GO:0005737">
    <property type="term" value="C:cytoplasm"/>
    <property type="evidence" value="ECO:0007669"/>
    <property type="project" value="UniProtKB-SubCell"/>
</dbReference>
<comment type="similarity">
    <text evidence="1 2">Belongs to the Iojap/RsfS family.</text>
</comment>
<dbReference type="GO" id="GO:0042256">
    <property type="term" value="P:cytosolic ribosome assembly"/>
    <property type="evidence" value="ECO:0007669"/>
    <property type="project" value="UniProtKB-UniRule"/>
</dbReference>
<evidence type="ECO:0000313" key="4">
    <source>
        <dbReference type="Proteomes" id="UP000631421"/>
    </source>
</evidence>
<evidence type="ECO:0000256" key="2">
    <source>
        <dbReference type="HAMAP-Rule" id="MF_01477"/>
    </source>
</evidence>
<protein>
    <recommendedName>
        <fullName evidence="2">Ribosomal silencing factor RsfS</fullName>
    </recommendedName>
</protein>
<dbReference type="HAMAP" id="MF_01477">
    <property type="entry name" value="Iojap_RsfS"/>
    <property type="match status" value="1"/>
</dbReference>
<reference evidence="3" key="2">
    <citation type="submission" date="2020-08" db="EMBL/GenBank/DDBJ databases">
        <authorList>
            <person name="Chen M."/>
            <person name="Teng W."/>
            <person name="Zhao L."/>
            <person name="Hu C."/>
            <person name="Zhou Y."/>
            <person name="Han B."/>
            <person name="Song L."/>
            <person name="Shu W."/>
        </authorList>
    </citation>
    <scope>NUCLEOTIDE SEQUENCE</scope>
    <source>
        <strain evidence="3">FACHB-1277</strain>
    </source>
</reference>
<dbReference type="NCBIfam" id="TIGR00090">
    <property type="entry name" value="rsfS_iojap_ybeB"/>
    <property type="match status" value="1"/>
</dbReference>